<gene>
    <name evidence="2" type="ORF">BJP34_26300</name>
</gene>
<evidence type="ECO:0000313" key="3">
    <source>
        <dbReference type="Proteomes" id="UP000177870"/>
    </source>
</evidence>
<proteinExistence type="predicted"/>
<keyword evidence="1" id="KW-0732">Signal</keyword>
<dbReference type="STRING" id="1458985.BJP34_26300"/>
<name>A0A1D8TY31_9CYAN</name>
<sequence length="155" mass="16273">MVRQGVKGVIALIVALCSMPVLSQTANFASLNLSPGFSPSQGQVSGHTGGAYSLSSIANSDRNNDPCIGFGDPTPDHLMVLEANLPSLTIGVNTGGNDTTLLIQFPNNQILCGDDTGSKKDASITAQNWPAGTYQIWVGAFEGGQRWDYTLTAQE</sequence>
<evidence type="ECO:0008006" key="4">
    <source>
        <dbReference type="Google" id="ProtNLM"/>
    </source>
</evidence>
<accession>A0A1D8TY31</accession>
<dbReference type="Proteomes" id="UP000177870">
    <property type="component" value="Chromosome"/>
</dbReference>
<feature type="signal peptide" evidence="1">
    <location>
        <begin position="1"/>
        <end position="23"/>
    </location>
</feature>
<dbReference type="AlphaFoldDB" id="A0A1D8TY31"/>
<dbReference type="OrthoDB" id="512115at2"/>
<organism evidence="2 3">
    <name type="scientific">Moorena producens PAL-8-15-08-1</name>
    <dbReference type="NCBI Taxonomy" id="1458985"/>
    <lineage>
        <taxon>Bacteria</taxon>
        <taxon>Bacillati</taxon>
        <taxon>Cyanobacteriota</taxon>
        <taxon>Cyanophyceae</taxon>
        <taxon>Coleofasciculales</taxon>
        <taxon>Coleofasciculaceae</taxon>
        <taxon>Moorena</taxon>
    </lineage>
</organism>
<dbReference type="KEGG" id="mpro:BJP34_26300"/>
<evidence type="ECO:0000313" key="2">
    <source>
        <dbReference type="EMBL" id="AOX02484.1"/>
    </source>
</evidence>
<protein>
    <recommendedName>
        <fullName evidence="4">Peptidase S1</fullName>
    </recommendedName>
</protein>
<dbReference type="Gene3D" id="2.60.120.380">
    <property type="match status" value="1"/>
</dbReference>
<feature type="chain" id="PRO_5009438901" description="Peptidase S1" evidence="1">
    <location>
        <begin position="24"/>
        <end position="155"/>
    </location>
</feature>
<evidence type="ECO:0000256" key="1">
    <source>
        <dbReference type="SAM" id="SignalP"/>
    </source>
</evidence>
<reference evidence="3" key="1">
    <citation type="submission" date="2016-10" db="EMBL/GenBank/DDBJ databases">
        <title>Comparative genomics uncovers the prolific and rare metabolic potential of the cyanobacterial genus Moorea.</title>
        <authorList>
            <person name="Leao T."/>
            <person name="Castelao G."/>
            <person name="Korobeynikov A."/>
            <person name="Monroe E.A."/>
            <person name="Podell S."/>
            <person name="Glukhov E."/>
            <person name="Allen E."/>
            <person name="Gerwick W.H."/>
            <person name="Gerwick L."/>
        </authorList>
    </citation>
    <scope>NUCLEOTIDE SEQUENCE [LARGE SCALE GENOMIC DNA]</scope>
    <source>
        <strain evidence="3">PAL-8-15-08-1</strain>
    </source>
</reference>
<dbReference type="EMBL" id="CP017599">
    <property type="protein sequence ID" value="AOX02484.1"/>
    <property type="molecule type" value="Genomic_DNA"/>
</dbReference>
<dbReference type="RefSeq" id="WP_070394891.1">
    <property type="nucleotide sequence ID" value="NZ_CP017599.1"/>
</dbReference>